<dbReference type="GO" id="GO:0004523">
    <property type="term" value="F:RNA-DNA hybrid ribonuclease activity"/>
    <property type="evidence" value="ECO:0007669"/>
    <property type="project" value="UniProtKB-EC"/>
</dbReference>
<dbReference type="InterPro" id="IPR012337">
    <property type="entry name" value="RNaseH-like_sf"/>
</dbReference>
<dbReference type="Pfam" id="PF00075">
    <property type="entry name" value="RNase_H"/>
    <property type="match status" value="1"/>
</dbReference>
<protein>
    <recommendedName>
        <fullName evidence="3">ribonuclease H</fullName>
        <ecNumber evidence="3">3.1.26.4</ecNumber>
    </recommendedName>
</protein>
<keyword evidence="10" id="KW-1185">Reference proteome</keyword>
<dbReference type="AlphaFoldDB" id="A0A9P7AUB5"/>
<dbReference type="GO" id="GO:0003676">
    <property type="term" value="F:nucleic acid binding"/>
    <property type="evidence" value="ECO:0007669"/>
    <property type="project" value="InterPro"/>
</dbReference>
<dbReference type="GO" id="GO:0043137">
    <property type="term" value="P:DNA replication, removal of RNA primer"/>
    <property type="evidence" value="ECO:0007669"/>
    <property type="project" value="TreeGrafter"/>
</dbReference>
<proteinExistence type="inferred from homology"/>
<dbReference type="CDD" id="cd13934">
    <property type="entry name" value="RNase_H_Dikarya_like"/>
    <property type="match status" value="1"/>
</dbReference>
<evidence type="ECO:0000256" key="7">
    <source>
        <dbReference type="ARBA" id="ARBA00022801"/>
    </source>
</evidence>
<comment type="catalytic activity">
    <reaction evidence="1">
        <text>Endonucleolytic cleavage to 5'-phosphomonoester.</text>
        <dbReference type="EC" id="3.1.26.4"/>
    </reaction>
</comment>
<accession>A0A9P7AUB5</accession>
<dbReference type="PANTHER" id="PTHR10642">
    <property type="entry name" value="RIBONUCLEASE H1"/>
    <property type="match status" value="1"/>
</dbReference>
<comment type="caution">
    <text evidence="9">The sequence shown here is derived from an EMBL/GenBank/DDBJ whole genome shotgun (WGS) entry which is preliminary data.</text>
</comment>
<dbReference type="GO" id="GO:0046872">
    <property type="term" value="F:metal ion binding"/>
    <property type="evidence" value="ECO:0007669"/>
    <property type="project" value="UniProtKB-KW"/>
</dbReference>
<dbReference type="OrthoDB" id="407198at2759"/>
<keyword evidence="7" id="KW-0378">Hydrolase</keyword>
<comment type="similarity">
    <text evidence="2">Belongs to the RNase H family.</text>
</comment>
<dbReference type="Gene3D" id="3.30.420.10">
    <property type="entry name" value="Ribonuclease H-like superfamily/Ribonuclease H"/>
    <property type="match status" value="1"/>
</dbReference>
<organism evidence="9 10">
    <name type="scientific">Hyphodiscus hymeniophilus</name>
    <dbReference type="NCBI Taxonomy" id="353542"/>
    <lineage>
        <taxon>Eukaryota</taxon>
        <taxon>Fungi</taxon>
        <taxon>Dikarya</taxon>
        <taxon>Ascomycota</taxon>
        <taxon>Pezizomycotina</taxon>
        <taxon>Leotiomycetes</taxon>
        <taxon>Helotiales</taxon>
        <taxon>Hyphodiscaceae</taxon>
        <taxon>Hyphodiscus</taxon>
    </lineage>
</organism>
<gene>
    <name evidence="9" type="ORF">D0Z07_7500</name>
</gene>
<evidence type="ECO:0000313" key="9">
    <source>
        <dbReference type="EMBL" id="KAG0646619.1"/>
    </source>
</evidence>
<feature type="domain" description="RNase H type-1" evidence="8">
    <location>
        <begin position="81"/>
        <end position="219"/>
    </location>
</feature>
<dbReference type="EMBL" id="VNKQ01000015">
    <property type="protein sequence ID" value="KAG0646619.1"/>
    <property type="molecule type" value="Genomic_DNA"/>
</dbReference>
<dbReference type="EC" id="3.1.26.4" evidence="3"/>
<dbReference type="InterPro" id="IPR036397">
    <property type="entry name" value="RNaseH_sf"/>
</dbReference>
<evidence type="ECO:0000256" key="2">
    <source>
        <dbReference type="ARBA" id="ARBA00005300"/>
    </source>
</evidence>
<dbReference type="PROSITE" id="PS50879">
    <property type="entry name" value="RNASE_H_1"/>
    <property type="match status" value="1"/>
</dbReference>
<evidence type="ECO:0000256" key="6">
    <source>
        <dbReference type="ARBA" id="ARBA00022759"/>
    </source>
</evidence>
<reference evidence="9" key="1">
    <citation type="submission" date="2019-07" db="EMBL/GenBank/DDBJ databases">
        <title>Hyphodiscus hymeniophilus genome sequencing and assembly.</title>
        <authorList>
            <person name="Kramer G."/>
            <person name="Nodwell J."/>
        </authorList>
    </citation>
    <scope>NUCLEOTIDE SEQUENCE</scope>
    <source>
        <strain evidence="9">ATCC 34498</strain>
    </source>
</reference>
<evidence type="ECO:0000256" key="4">
    <source>
        <dbReference type="ARBA" id="ARBA00022722"/>
    </source>
</evidence>
<keyword evidence="4" id="KW-0540">Nuclease</keyword>
<dbReference type="PANTHER" id="PTHR10642:SF26">
    <property type="entry name" value="RIBONUCLEASE H1"/>
    <property type="match status" value="1"/>
</dbReference>
<name>A0A9P7AUB5_9HELO</name>
<dbReference type="InterPro" id="IPR002156">
    <property type="entry name" value="RNaseH_domain"/>
</dbReference>
<keyword evidence="5" id="KW-0479">Metal-binding</keyword>
<evidence type="ECO:0000313" key="10">
    <source>
        <dbReference type="Proteomes" id="UP000785200"/>
    </source>
</evidence>
<evidence type="ECO:0000259" key="8">
    <source>
        <dbReference type="PROSITE" id="PS50879"/>
    </source>
</evidence>
<evidence type="ECO:0000256" key="1">
    <source>
        <dbReference type="ARBA" id="ARBA00000077"/>
    </source>
</evidence>
<evidence type="ECO:0000256" key="5">
    <source>
        <dbReference type="ARBA" id="ARBA00022723"/>
    </source>
</evidence>
<evidence type="ECO:0000256" key="3">
    <source>
        <dbReference type="ARBA" id="ARBA00012180"/>
    </source>
</evidence>
<dbReference type="InterPro" id="IPR050092">
    <property type="entry name" value="RNase_H"/>
</dbReference>
<keyword evidence="6" id="KW-0255">Endonuclease</keyword>
<dbReference type="SUPFAM" id="SSF53098">
    <property type="entry name" value="Ribonuclease H-like"/>
    <property type="match status" value="1"/>
</dbReference>
<dbReference type="Proteomes" id="UP000785200">
    <property type="component" value="Unassembled WGS sequence"/>
</dbReference>
<sequence>MSRNPREIKFYVVPGGILEPGIPGVYNPILLDPLPLGPPTFAFPAIFIPPCASDTPEELFTPGYRTLPNSVPHLRFVRRSDPDQILLWTDGSCLQNGQEGARAGFAVKHRPSPNPAESTFASPAIAALLYRLWQGEGWKSLVIATDSEYVAIGATEWVKKWESNGWRTSGKDTVKNQDLWQLLLRAVRRLDQYGIRVLFWRIPRALNQDADRAARKAAEEDMVEEFTILSGVMCGYTRMVIAQMSWSEAIREEHYEYLS</sequence>